<name>A0A1E5QA36_9PROT</name>
<reference evidence="10" key="1">
    <citation type="submission" date="2016-07" db="EMBL/GenBank/DDBJ databases">
        <authorList>
            <person name="Florea S."/>
            <person name="Webb J.S."/>
            <person name="Jaromczyk J."/>
            <person name="Schardl C.L."/>
        </authorList>
    </citation>
    <scope>NUCLEOTIDE SEQUENCE [LARGE SCALE GENOMIC DNA]</scope>
    <source>
        <strain evidence="10">MV-1</strain>
    </source>
</reference>
<keyword evidence="4 5" id="KW-0378">Hydrolase</keyword>
<dbReference type="PRINTS" id="PR00112">
    <property type="entry name" value="ACYLPHPHTASE"/>
</dbReference>
<dbReference type="Gene3D" id="3.30.70.100">
    <property type="match status" value="1"/>
</dbReference>
<dbReference type="PANTHER" id="PTHR47268:SF4">
    <property type="entry name" value="ACYLPHOSPHATASE"/>
    <property type="match status" value="1"/>
</dbReference>
<accession>A0A1E5QA36</accession>
<dbReference type="PROSITE" id="PS00151">
    <property type="entry name" value="ACYLPHOSPHATASE_2"/>
    <property type="match status" value="1"/>
</dbReference>
<comment type="catalytic activity">
    <reaction evidence="3 4 5">
        <text>an acyl phosphate + H2O = a carboxylate + phosphate + H(+)</text>
        <dbReference type="Rhea" id="RHEA:14965"/>
        <dbReference type="ChEBI" id="CHEBI:15377"/>
        <dbReference type="ChEBI" id="CHEBI:15378"/>
        <dbReference type="ChEBI" id="CHEBI:29067"/>
        <dbReference type="ChEBI" id="CHEBI:43474"/>
        <dbReference type="ChEBI" id="CHEBI:59918"/>
        <dbReference type="EC" id="3.6.1.7"/>
    </reaction>
</comment>
<evidence type="ECO:0000256" key="4">
    <source>
        <dbReference type="PROSITE-ProRule" id="PRU00520"/>
    </source>
</evidence>
<dbReference type="Proteomes" id="UP000095347">
    <property type="component" value="Unassembled WGS sequence"/>
</dbReference>
<dbReference type="SUPFAM" id="SSF54975">
    <property type="entry name" value="Acylphosphatase/BLUF domain-like"/>
    <property type="match status" value="1"/>
</dbReference>
<comment type="caution">
    <text evidence="9">The sequence shown here is derived from an EMBL/GenBank/DDBJ whole genome shotgun (WGS) entry which is preliminary data.</text>
</comment>
<dbReference type="InterPro" id="IPR017968">
    <property type="entry name" value="Acylphosphatase_CS"/>
</dbReference>
<protein>
    <recommendedName>
        <fullName evidence="2 4">Acylphosphatase</fullName>
        <ecNumber evidence="2 4">3.6.1.7</ecNumber>
    </recommendedName>
</protein>
<sequence>MKSVHVIISGRVQGVWFRAWTQKKAMALGLTGWVKNRPDGKVEALFSGPTDQVETMLKNCQKGPPLARVDSIEQSPADAPESSEFSLLRPD</sequence>
<evidence type="ECO:0000313" key="9">
    <source>
        <dbReference type="EMBL" id="OEJ68604.1"/>
    </source>
</evidence>
<dbReference type="InterPro" id="IPR036046">
    <property type="entry name" value="Acylphosphatase-like_dom_sf"/>
</dbReference>
<evidence type="ECO:0000256" key="7">
    <source>
        <dbReference type="SAM" id="MobiDB-lite"/>
    </source>
</evidence>
<evidence type="ECO:0000256" key="2">
    <source>
        <dbReference type="ARBA" id="ARBA00012150"/>
    </source>
</evidence>
<evidence type="ECO:0000313" key="10">
    <source>
        <dbReference type="Proteomes" id="UP000095347"/>
    </source>
</evidence>
<keyword evidence="10" id="KW-1185">Reference proteome</keyword>
<dbReference type="GO" id="GO:0003998">
    <property type="term" value="F:acylphosphatase activity"/>
    <property type="evidence" value="ECO:0007669"/>
    <property type="project" value="UniProtKB-EC"/>
</dbReference>
<dbReference type="Pfam" id="PF00708">
    <property type="entry name" value="Acylphosphatase"/>
    <property type="match status" value="1"/>
</dbReference>
<proteinExistence type="inferred from homology"/>
<evidence type="ECO:0000256" key="3">
    <source>
        <dbReference type="ARBA" id="ARBA00047645"/>
    </source>
</evidence>
<dbReference type="PANTHER" id="PTHR47268">
    <property type="entry name" value="ACYLPHOSPHATASE"/>
    <property type="match status" value="1"/>
</dbReference>
<dbReference type="NCBIfam" id="NF010996">
    <property type="entry name" value="PRK14421.1"/>
    <property type="match status" value="1"/>
</dbReference>
<feature type="active site" evidence="4">
    <location>
        <position position="36"/>
    </location>
</feature>
<dbReference type="EMBL" id="MCGG01000012">
    <property type="protein sequence ID" value="OEJ68604.1"/>
    <property type="molecule type" value="Genomic_DNA"/>
</dbReference>
<dbReference type="PROSITE" id="PS00150">
    <property type="entry name" value="ACYLPHOSPHATASE_1"/>
    <property type="match status" value="1"/>
</dbReference>
<dbReference type="PROSITE" id="PS51160">
    <property type="entry name" value="ACYLPHOSPHATASE_3"/>
    <property type="match status" value="1"/>
</dbReference>
<organism evidence="9 10">
    <name type="scientific">Magnetovibrio blakemorei</name>
    <dbReference type="NCBI Taxonomy" id="28181"/>
    <lineage>
        <taxon>Bacteria</taxon>
        <taxon>Pseudomonadati</taxon>
        <taxon>Pseudomonadota</taxon>
        <taxon>Alphaproteobacteria</taxon>
        <taxon>Rhodospirillales</taxon>
        <taxon>Magnetovibrionaceae</taxon>
        <taxon>Magnetovibrio</taxon>
    </lineage>
</organism>
<feature type="active site" evidence="4">
    <location>
        <position position="18"/>
    </location>
</feature>
<dbReference type="AlphaFoldDB" id="A0A1E5QA36"/>
<dbReference type="InterPro" id="IPR020456">
    <property type="entry name" value="Acylphosphatase"/>
</dbReference>
<dbReference type="STRING" id="28181.BEN30_00165"/>
<evidence type="ECO:0000256" key="1">
    <source>
        <dbReference type="ARBA" id="ARBA00005614"/>
    </source>
</evidence>
<evidence type="ECO:0000256" key="5">
    <source>
        <dbReference type="RuleBase" id="RU000553"/>
    </source>
</evidence>
<gene>
    <name evidence="9" type="ORF">BEN30_00165</name>
</gene>
<feature type="region of interest" description="Disordered" evidence="7">
    <location>
        <begin position="64"/>
        <end position="91"/>
    </location>
</feature>
<dbReference type="EC" id="3.6.1.7" evidence="2 4"/>
<dbReference type="RefSeq" id="WP_069957122.1">
    <property type="nucleotide sequence ID" value="NZ_MCGG01000012.1"/>
</dbReference>
<evidence type="ECO:0000259" key="8">
    <source>
        <dbReference type="PROSITE" id="PS51160"/>
    </source>
</evidence>
<dbReference type="InterPro" id="IPR001792">
    <property type="entry name" value="Acylphosphatase-like_dom"/>
</dbReference>
<feature type="domain" description="Acylphosphatase-like" evidence="8">
    <location>
        <begin position="3"/>
        <end position="89"/>
    </location>
</feature>
<comment type="similarity">
    <text evidence="1 6">Belongs to the acylphosphatase family.</text>
</comment>
<evidence type="ECO:0000256" key="6">
    <source>
        <dbReference type="RuleBase" id="RU004168"/>
    </source>
</evidence>